<comment type="caution">
    <text evidence="2">The sequence shown here is derived from an EMBL/GenBank/DDBJ whole genome shotgun (WGS) entry which is preliminary data.</text>
</comment>
<dbReference type="AlphaFoldDB" id="A0A9W8ALY9"/>
<dbReference type="EMBL" id="JANBPY010001359">
    <property type="protein sequence ID" value="KAJ1960367.1"/>
    <property type="molecule type" value="Genomic_DNA"/>
</dbReference>
<evidence type="ECO:0000313" key="3">
    <source>
        <dbReference type="Proteomes" id="UP001150925"/>
    </source>
</evidence>
<feature type="transmembrane region" description="Helical" evidence="1">
    <location>
        <begin position="105"/>
        <end position="122"/>
    </location>
</feature>
<dbReference type="GO" id="GO:0005739">
    <property type="term" value="C:mitochondrion"/>
    <property type="evidence" value="ECO:0007669"/>
    <property type="project" value="TreeGrafter"/>
</dbReference>
<sequence>MTDQDPQYYEKYSPSNDHSPLDRWARSPYLSWANALACLASAQMAIRQVPGFPAPVYSLGFATAFGLAGYVTHQRDYENGAGSATAWSLTWLALNTSRAWRTKQWQALTVLGIIGSTGFIYGRRYFNL</sequence>
<proteinExistence type="predicted"/>
<gene>
    <name evidence="2" type="ORF">IWQ62_004260</name>
</gene>
<keyword evidence="1" id="KW-0472">Membrane</keyword>
<dbReference type="PANTHER" id="PTHR28177:SF1">
    <property type="entry name" value="ALTERED INHERITANCE OF MITOCHONDRIA PROTEIN 19, MITOCHONDRIAL"/>
    <property type="match status" value="1"/>
</dbReference>
<name>A0A9W8ALY9_9FUNG</name>
<feature type="transmembrane region" description="Helical" evidence="1">
    <location>
        <begin position="52"/>
        <end position="71"/>
    </location>
</feature>
<protein>
    <submittedName>
        <fullName evidence="2">Uncharacterized protein</fullName>
    </submittedName>
</protein>
<keyword evidence="3" id="KW-1185">Reference proteome</keyword>
<dbReference type="OrthoDB" id="5554402at2759"/>
<keyword evidence="1" id="KW-0812">Transmembrane</keyword>
<keyword evidence="1" id="KW-1133">Transmembrane helix</keyword>
<accession>A0A9W8ALY9</accession>
<dbReference type="InterPro" id="IPR019419">
    <property type="entry name" value="AIM19"/>
</dbReference>
<dbReference type="PANTHER" id="PTHR28177">
    <property type="entry name" value="ALTERED INHERITANCE OF MITOCHONDRIA PROTEIN 19, MITOCHONDRIAL"/>
    <property type="match status" value="1"/>
</dbReference>
<evidence type="ECO:0000313" key="2">
    <source>
        <dbReference type="EMBL" id="KAJ1960367.1"/>
    </source>
</evidence>
<reference evidence="2" key="1">
    <citation type="submission" date="2022-07" db="EMBL/GenBank/DDBJ databases">
        <title>Phylogenomic reconstructions and comparative analyses of Kickxellomycotina fungi.</title>
        <authorList>
            <person name="Reynolds N.K."/>
            <person name="Stajich J.E."/>
            <person name="Barry K."/>
            <person name="Grigoriev I.V."/>
            <person name="Crous P."/>
            <person name="Smith M.E."/>
        </authorList>
    </citation>
    <scope>NUCLEOTIDE SEQUENCE</scope>
    <source>
        <strain evidence="2">RSA 1196</strain>
    </source>
</reference>
<organism evidence="2 3">
    <name type="scientific">Dispira parvispora</name>
    <dbReference type="NCBI Taxonomy" id="1520584"/>
    <lineage>
        <taxon>Eukaryota</taxon>
        <taxon>Fungi</taxon>
        <taxon>Fungi incertae sedis</taxon>
        <taxon>Zoopagomycota</taxon>
        <taxon>Kickxellomycotina</taxon>
        <taxon>Dimargaritomycetes</taxon>
        <taxon>Dimargaritales</taxon>
        <taxon>Dimargaritaceae</taxon>
        <taxon>Dispira</taxon>
    </lineage>
</organism>
<evidence type="ECO:0000256" key="1">
    <source>
        <dbReference type="SAM" id="Phobius"/>
    </source>
</evidence>
<dbReference type="Proteomes" id="UP001150925">
    <property type="component" value="Unassembled WGS sequence"/>
</dbReference>
<dbReference type="Pfam" id="PF10315">
    <property type="entry name" value="Aim19"/>
    <property type="match status" value="1"/>
</dbReference>